<dbReference type="RefSeq" id="WP_132143747.1">
    <property type="nucleotide sequence ID" value="NZ_SLWR01000001.1"/>
</dbReference>
<name>A0A4R2J199_9ACTN</name>
<proteinExistence type="predicted"/>
<keyword evidence="3" id="KW-1185">Reference proteome</keyword>
<reference evidence="2 3" key="1">
    <citation type="journal article" date="2015" name="Stand. Genomic Sci.">
        <title>Genomic Encyclopedia of Bacterial and Archaeal Type Strains, Phase III: the genomes of soil and plant-associated and newly described type strains.</title>
        <authorList>
            <person name="Whitman W.B."/>
            <person name="Woyke T."/>
            <person name="Klenk H.P."/>
            <person name="Zhou Y."/>
            <person name="Lilburn T.G."/>
            <person name="Beck B.J."/>
            <person name="De Vos P."/>
            <person name="Vandamme P."/>
            <person name="Eisen J.A."/>
            <person name="Garrity G."/>
            <person name="Hugenholtz P."/>
            <person name="Kyrpides N.C."/>
        </authorList>
    </citation>
    <scope>NUCLEOTIDE SEQUENCE [LARGE SCALE GENOMIC DNA]</scope>
    <source>
        <strain evidence="2 3">VKM Ac-2541</strain>
    </source>
</reference>
<accession>A0A4R2J199</accession>
<organism evidence="2 3">
    <name type="scientific">Kribbella antiqua</name>
    <dbReference type="NCBI Taxonomy" id="2512217"/>
    <lineage>
        <taxon>Bacteria</taxon>
        <taxon>Bacillati</taxon>
        <taxon>Actinomycetota</taxon>
        <taxon>Actinomycetes</taxon>
        <taxon>Propionibacteriales</taxon>
        <taxon>Kribbellaceae</taxon>
        <taxon>Kribbella</taxon>
    </lineage>
</organism>
<dbReference type="Gene3D" id="3.90.1200.10">
    <property type="match status" value="1"/>
</dbReference>
<comment type="caution">
    <text evidence="2">The sequence shown here is derived from an EMBL/GenBank/DDBJ whole genome shotgun (WGS) entry which is preliminary data.</text>
</comment>
<evidence type="ECO:0000313" key="2">
    <source>
        <dbReference type="EMBL" id="TCO51704.1"/>
    </source>
</evidence>
<gene>
    <name evidence="2" type="ORF">EV646_101698</name>
</gene>
<dbReference type="GO" id="GO:0016740">
    <property type="term" value="F:transferase activity"/>
    <property type="evidence" value="ECO:0007669"/>
    <property type="project" value="UniProtKB-KW"/>
</dbReference>
<dbReference type="Proteomes" id="UP000295573">
    <property type="component" value="Unassembled WGS sequence"/>
</dbReference>
<dbReference type="Pfam" id="PF01636">
    <property type="entry name" value="APH"/>
    <property type="match status" value="1"/>
</dbReference>
<dbReference type="OrthoDB" id="3816435at2"/>
<dbReference type="InterPro" id="IPR011009">
    <property type="entry name" value="Kinase-like_dom_sf"/>
</dbReference>
<protein>
    <submittedName>
        <fullName evidence="2">Phosphotransferase family enzyme</fullName>
    </submittedName>
</protein>
<sequence length="284" mass="30206">MTWQPAADWRPLLAGTGQSNGGVWLTPSREVVKRLVPGVQDHRHHGYWERQALIAESGIDRSTPGLRSPACLGVERDAGGITLRMAYVPAAGWSPLALAAALGRFASAGVEEPAWGARDVLRDRLATVERRGGWSALEGAGLPRKLVAAVDSLWVRRSAALDVLDALPRVPVHGDAHPVNLLGRDGDDVLAIDWEQFGLGPAGFDLAYLLLAVDTPLDELLEAHDGDTAVVRRGAVLVAAYTAVSRAAWALSQPDPGDHVERLALMAAVAEEAVDAASSEPGRW</sequence>
<evidence type="ECO:0000259" key="1">
    <source>
        <dbReference type="Pfam" id="PF01636"/>
    </source>
</evidence>
<keyword evidence="2" id="KW-0808">Transferase</keyword>
<dbReference type="SUPFAM" id="SSF56112">
    <property type="entry name" value="Protein kinase-like (PK-like)"/>
    <property type="match status" value="1"/>
</dbReference>
<evidence type="ECO:0000313" key="3">
    <source>
        <dbReference type="Proteomes" id="UP000295573"/>
    </source>
</evidence>
<feature type="domain" description="Aminoglycoside phosphotransferase" evidence="1">
    <location>
        <begin position="88"/>
        <end position="222"/>
    </location>
</feature>
<dbReference type="InterPro" id="IPR002575">
    <property type="entry name" value="Aminoglycoside_PTrfase"/>
</dbReference>
<dbReference type="EMBL" id="SLWR01000001">
    <property type="protein sequence ID" value="TCO51704.1"/>
    <property type="molecule type" value="Genomic_DNA"/>
</dbReference>
<dbReference type="AlphaFoldDB" id="A0A4R2J199"/>